<evidence type="ECO:0000313" key="4">
    <source>
        <dbReference type="EMBL" id="TMP38047.1"/>
    </source>
</evidence>
<reference evidence="5" key="2">
    <citation type="submission" date="2019-06" db="EMBL/GenBank/DDBJ databases">
        <title>Co-occurence of chitin degradation, pigmentation and bioactivity in marine Pseudoalteromonas.</title>
        <authorList>
            <person name="Sonnenschein E.C."/>
            <person name="Bech P.K."/>
        </authorList>
    </citation>
    <scope>NUCLEOTIDE SEQUENCE [LARGE SCALE GENOMIC DNA]</scope>
    <source>
        <strain evidence="5">S2599</strain>
    </source>
</reference>
<evidence type="ECO:0000313" key="5">
    <source>
        <dbReference type="Proteomes" id="UP000306719"/>
    </source>
</evidence>
<keyword evidence="2 4" id="KW-0808">Transferase</keyword>
<evidence type="ECO:0000259" key="3">
    <source>
        <dbReference type="Pfam" id="PF01648"/>
    </source>
</evidence>
<dbReference type="Proteomes" id="UP000306719">
    <property type="component" value="Unassembled WGS sequence"/>
</dbReference>
<proteinExistence type="inferred from homology"/>
<organism evidence="4 5">
    <name type="scientific">Pseudoalteromonas rubra</name>
    <dbReference type="NCBI Taxonomy" id="43658"/>
    <lineage>
        <taxon>Bacteria</taxon>
        <taxon>Pseudomonadati</taxon>
        <taxon>Pseudomonadota</taxon>
        <taxon>Gammaproteobacteria</taxon>
        <taxon>Alteromonadales</taxon>
        <taxon>Pseudoalteromonadaceae</taxon>
        <taxon>Pseudoalteromonas</taxon>
    </lineage>
</organism>
<reference evidence="4 5" key="1">
    <citation type="submission" date="2018-01" db="EMBL/GenBank/DDBJ databases">
        <authorList>
            <person name="Paulsen S."/>
            <person name="Gram L.K."/>
        </authorList>
    </citation>
    <scope>NUCLEOTIDE SEQUENCE [LARGE SCALE GENOMIC DNA]</scope>
    <source>
        <strain evidence="4 5">S2599</strain>
    </source>
</reference>
<dbReference type="GO" id="GO:0019878">
    <property type="term" value="P:lysine biosynthetic process via aminoadipic acid"/>
    <property type="evidence" value="ECO:0007669"/>
    <property type="project" value="TreeGrafter"/>
</dbReference>
<dbReference type="EMBL" id="PNCJ01000012">
    <property type="protein sequence ID" value="TMP38047.1"/>
    <property type="molecule type" value="Genomic_DNA"/>
</dbReference>
<dbReference type="GO" id="GO:0000287">
    <property type="term" value="F:magnesium ion binding"/>
    <property type="evidence" value="ECO:0007669"/>
    <property type="project" value="InterPro"/>
</dbReference>
<feature type="domain" description="4'-phosphopantetheinyl transferase" evidence="3">
    <location>
        <begin position="127"/>
        <end position="172"/>
    </location>
</feature>
<dbReference type="GO" id="GO:0005829">
    <property type="term" value="C:cytosol"/>
    <property type="evidence" value="ECO:0007669"/>
    <property type="project" value="TreeGrafter"/>
</dbReference>
<name>A0A5S3X368_9GAMM</name>
<dbReference type="Gene3D" id="3.90.470.20">
    <property type="entry name" value="4'-phosphopantetheinyl transferase domain"/>
    <property type="match status" value="2"/>
</dbReference>
<sequence>MISPHTSAPVGEACVSPTVYIGRSVDNAIRSVPRLAQGLVVKQLSRTLATLALERASPTSLIRLAHTTNGQPYGEPGKGQPKVPLSISHSGPWAAVACAAHPVGIDLQVYRGFSAGAQQQIFCDKAKPISLVAQTARWSVREAYLKSFGRGLPFDLPDIAIQKYNTRGATEYGRVYTHSASLAPASYWLWHTLYFCCAVCITGDWDINPTLSFHIGK</sequence>
<dbReference type="PANTHER" id="PTHR12215">
    <property type="entry name" value="PHOSPHOPANTETHEINE TRANSFERASE"/>
    <property type="match status" value="1"/>
</dbReference>
<protein>
    <submittedName>
        <fullName evidence="4">4'-phosphopantetheinyl transferase</fullName>
    </submittedName>
</protein>
<dbReference type="PANTHER" id="PTHR12215:SF10">
    <property type="entry name" value="L-AMINOADIPATE-SEMIALDEHYDE DEHYDROGENASE-PHOSPHOPANTETHEINYL TRANSFERASE"/>
    <property type="match status" value="1"/>
</dbReference>
<dbReference type="InterPro" id="IPR050559">
    <property type="entry name" value="P-Pant_transferase_sf"/>
</dbReference>
<dbReference type="InterPro" id="IPR008278">
    <property type="entry name" value="4-PPantetheinyl_Trfase_dom"/>
</dbReference>
<dbReference type="Pfam" id="PF01648">
    <property type="entry name" value="ACPS"/>
    <property type="match status" value="1"/>
</dbReference>
<evidence type="ECO:0000256" key="2">
    <source>
        <dbReference type="ARBA" id="ARBA00022679"/>
    </source>
</evidence>
<dbReference type="OrthoDB" id="5864005at2"/>
<accession>A0A5S3X368</accession>
<gene>
    <name evidence="4" type="ORF">CWB98_08810</name>
</gene>
<dbReference type="SUPFAM" id="SSF56214">
    <property type="entry name" value="4'-phosphopantetheinyl transferase"/>
    <property type="match status" value="2"/>
</dbReference>
<dbReference type="AlphaFoldDB" id="A0A5S3X368"/>
<dbReference type="GO" id="GO:0008897">
    <property type="term" value="F:holo-[acyl-carrier-protein] synthase activity"/>
    <property type="evidence" value="ECO:0007669"/>
    <property type="project" value="InterPro"/>
</dbReference>
<comment type="caution">
    <text evidence="4">The sequence shown here is derived from an EMBL/GenBank/DDBJ whole genome shotgun (WGS) entry which is preliminary data.</text>
</comment>
<evidence type="ECO:0000256" key="1">
    <source>
        <dbReference type="ARBA" id="ARBA00010990"/>
    </source>
</evidence>
<dbReference type="InterPro" id="IPR037143">
    <property type="entry name" value="4-PPantetheinyl_Trfase_dom_sf"/>
</dbReference>
<dbReference type="RefSeq" id="WP_138544506.1">
    <property type="nucleotide sequence ID" value="NZ_PNCJ01000012.1"/>
</dbReference>
<comment type="similarity">
    <text evidence="1">Belongs to the P-Pant transferase superfamily. Gsp/Sfp/HetI/AcpT family.</text>
</comment>